<dbReference type="PROSITE" id="PS50110">
    <property type="entry name" value="RESPONSE_REGULATORY"/>
    <property type="match status" value="1"/>
</dbReference>
<evidence type="ECO:0000256" key="4">
    <source>
        <dbReference type="ARBA" id="ARBA00023125"/>
    </source>
</evidence>
<dbReference type="GO" id="GO:0032993">
    <property type="term" value="C:protein-DNA complex"/>
    <property type="evidence" value="ECO:0007669"/>
    <property type="project" value="TreeGrafter"/>
</dbReference>
<dbReference type="GO" id="GO:0000156">
    <property type="term" value="F:phosphorelay response regulator activity"/>
    <property type="evidence" value="ECO:0007669"/>
    <property type="project" value="TreeGrafter"/>
</dbReference>
<dbReference type="EMBL" id="UINC01189012">
    <property type="protein sequence ID" value="SVE02508.1"/>
    <property type="molecule type" value="Genomic_DNA"/>
</dbReference>
<evidence type="ECO:0000256" key="2">
    <source>
        <dbReference type="ARBA" id="ARBA00023012"/>
    </source>
</evidence>
<evidence type="ECO:0000313" key="7">
    <source>
        <dbReference type="EMBL" id="SVE02508.1"/>
    </source>
</evidence>
<keyword evidence="5" id="KW-0804">Transcription</keyword>
<reference evidence="7" key="1">
    <citation type="submission" date="2018-05" db="EMBL/GenBank/DDBJ databases">
        <authorList>
            <person name="Lanie J.A."/>
            <person name="Ng W.-L."/>
            <person name="Kazmierczak K.M."/>
            <person name="Andrzejewski T.M."/>
            <person name="Davidsen T.M."/>
            <person name="Wayne K.J."/>
            <person name="Tettelin H."/>
            <person name="Glass J.I."/>
            <person name="Rusch D."/>
            <person name="Podicherti R."/>
            <person name="Tsui H.-C.T."/>
            <person name="Winkler M.E."/>
        </authorList>
    </citation>
    <scope>NUCLEOTIDE SEQUENCE</scope>
</reference>
<evidence type="ECO:0000256" key="1">
    <source>
        <dbReference type="ARBA" id="ARBA00022553"/>
    </source>
</evidence>
<proteinExistence type="predicted"/>
<gene>
    <name evidence="7" type="ORF">METZ01_LOCUS455362</name>
</gene>
<dbReference type="InterPro" id="IPR011006">
    <property type="entry name" value="CheY-like_superfamily"/>
</dbReference>
<dbReference type="GO" id="GO:0005829">
    <property type="term" value="C:cytosol"/>
    <property type="evidence" value="ECO:0007669"/>
    <property type="project" value="TreeGrafter"/>
</dbReference>
<dbReference type="PANTHER" id="PTHR48111:SF21">
    <property type="entry name" value="DNA-BINDING DUAL MASTER TRANSCRIPTIONAL REGULATOR RPAA"/>
    <property type="match status" value="1"/>
</dbReference>
<dbReference type="AlphaFoldDB" id="A0A383A690"/>
<evidence type="ECO:0000256" key="5">
    <source>
        <dbReference type="ARBA" id="ARBA00023163"/>
    </source>
</evidence>
<dbReference type="PANTHER" id="PTHR48111">
    <property type="entry name" value="REGULATOR OF RPOS"/>
    <property type="match status" value="1"/>
</dbReference>
<dbReference type="Gene3D" id="3.40.50.2300">
    <property type="match status" value="1"/>
</dbReference>
<organism evidence="7">
    <name type="scientific">marine metagenome</name>
    <dbReference type="NCBI Taxonomy" id="408172"/>
    <lineage>
        <taxon>unclassified sequences</taxon>
        <taxon>metagenomes</taxon>
        <taxon>ecological metagenomes</taxon>
    </lineage>
</organism>
<dbReference type="GO" id="GO:0000976">
    <property type="term" value="F:transcription cis-regulatory region binding"/>
    <property type="evidence" value="ECO:0007669"/>
    <property type="project" value="TreeGrafter"/>
</dbReference>
<feature type="non-terminal residue" evidence="7">
    <location>
        <position position="1"/>
    </location>
</feature>
<dbReference type="InterPro" id="IPR001789">
    <property type="entry name" value="Sig_transdc_resp-reg_receiver"/>
</dbReference>
<evidence type="ECO:0000259" key="6">
    <source>
        <dbReference type="PROSITE" id="PS50110"/>
    </source>
</evidence>
<keyword evidence="1" id="KW-0597">Phosphoprotein</keyword>
<dbReference type="SMART" id="SM00448">
    <property type="entry name" value="REC"/>
    <property type="match status" value="1"/>
</dbReference>
<feature type="domain" description="Response regulatory" evidence="6">
    <location>
        <begin position="4"/>
        <end position="117"/>
    </location>
</feature>
<keyword evidence="2" id="KW-0902">Two-component regulatory system</keyword>
<sequence>VPTKIAIVDDDQNILASIGIALEAEGFEAFKYADGEQALSGLHKHPVDLIVLDIKMPRMNGMELLSRLRKKSSLPVIFLTSKDDEIDELLGLKMGADDYITKPFSVRLLIERIRALLRRIDLLATDGTKNESSRVAIV</sequence>
<protein>
    <recommendedName>
        <fullName evidence="6">Response regulatory domain-containing protein</fullName>
    </recommendedName>
</protein>
<accession>A0A383A690</accession>
<dbReference type="Pfam" id="PF00072">
    <property type="entry name" value="Response_reg"/>
    <property type="match status" value="1"/>
</dbReference>
<feature type="non-terminal residue" evidence="7">
    <location>
        <position position="138"/>
    </location>
</feature>
<dbReference type="SUPFAM" id="SSF52172">
    <property type="entry name" value="CheY-like"/>
    <property type="match status" value="1"/>
</dbReference>
<name>A0A383A690_9ZZZZ</name>
<dbReference type="Gene3D" id="6.10.250.690">
    <property type="match status" value="1"/>
</dbReference>
<keyword evidence="3" id="KW-0805">Transcription regulation</keyword>
<dbReference type="InterPro" id="IPR039420">
    <property type="entry name" value="WalR-like"/>
</dbReference>
<evidence type="ECO:0000256" key="3">
    <source>
        <dbReference type="ARBA" id="ARBA00023015"/>
    </source>
</evidence>
<dbReference type="GO" id="GO:0006355">
    <property type="term" value="P:regulation of DNA-templated transcription"/>
    <property type="evidence" value="ECO:0007669"/>
    <property type="project" value="TreeGrafter"/>
</dbReference>
<keyword evidence="4" id="KW-0238">DNA-binding</keyword>